<sequence>MYVEVTNTRGRQRDYKAEQGGQRTGTKMAMSKVLELAFWGTVIWGIVRLVAHFLNLTPYGLGAYARPLAGVDENSMAGIGLGAAILFVEVLVATFIFSMFFSKQRVWWSGLLFGLVMLMIAGFFFRMGNWNLDVLTSEGAWYLSFGLFIGMTLTLERSDEDE</sequence>
<feature type="transmembrane region" description="Helical" evidence="2">
    <location>
        <begin position="106"/>
        <end position="127"/>
    </location>
</feature>
<keyword evidence="2" id="KW-0812">Transmembrane</keyword>
<dbReference type="Pfam" id="PF11085">
    <property type="entry name" value="YqhR"/>
    <property type="match status" value="1"/>
</dbReference>
<organism evidence="3 4">
    <name type="scientific">Brevibacillus reuszeri</name>
    <dbReference type="NCBI Taxonomy" id="54915"/>
    <lineage>
        <taxon>Bacteria</taxon>
        <taxon>Bacillati</taxon>
        <taxon>Bacillota</taxon>
        <taxon>Bacilli</taxon>
        <taxon>Bacillales</taxon>
        <taxon>Paenibacillaceae</taxon>
        <taxon>Brevibacillus</taxon>
    </lineage>
</organism>
<protein>
    <submittedName>
        <fullName evidence="3">Membrane protein</fullName>
    </submittedName>
</protein>
<feature type="region of interest" description="Disordered" evidence="1">
    <location>
        <begin position="1"/>
        <end position="21"/>
    </location>
</feature>
<comment type="caution">
    <text evidence="3">The sequence shown here is derived from an EMBL/GenBank/DDBJ whole genome shotgun (WGS) entry which is preliminary data.</text>
</comment>
<reference evidence="4" key="1">
    <citation type="submission" date="2015-07" db="EMBL/GenBank/DDBJ databases">
        <title>Genome sequencing project for genomic taxonomy and phylogenomics of Bacillus-like bacteria.</title>
        <authorList>
            <person name="Liu B."/>
            <person name="Wang J."/>
            <person name="Zhu Y."/>
            <person name="Liu G."/>
            <person name="Chen Q."/>
            <person name="Chen Z."/>
            <person name="Lan J."/>
            <person name="Che J."/>
            <person name="Ge C."/>
            <person name="Shi H."/>
            <person name="Pan Z."/>
            <person name="Liu X."/>
        </authorList>
    </citation>
    <scope>NUCLEOTIDE SEQUENCE [LARGE SCALE GENOMIC DNA]</scope>
    <source>
        <strain evidence="4">DSM 9887</strain>
    </source>
</reference>
<keyword evidence="2" id="KW-0472">Membrane</keyword>
<keyword evidence="2" id="KW-1133">Transmembrane helix</keyword>
<dbReference type="EMBL" id="LGIQ01000009">
    <property type="protein sequence ID" value="KNB71223.1"/>
    <property type="molecule type" value="Genomic_DNA"/>
</dbReference>
<gene>
    <name evidence="3" type="ORF">ADS79_20650</name>
</gene>
<name>A0A0K9YR73_9BACL</name>
<feature type="transmembrane region" description="Helical" evidence="2">
    <location>
        <begin position="36"/>
        <end position="56"/>
    </location>
</feature>
<evidence type="ECO:0000256" key="1">
    <source>
        <dbReference type="SAM" id="MobiDB-lite"/>
    </source>
</evidence>
<proteinExistence type="predicted"/>
<dbReference type="Proteomes" id="UP000036834">
    <property type="component" value="Unassembled WGS sequence"/>
</dbReference>
<evidence type="ECO:0000256" key="2">
    <source>
        <dbReference type="SAM" id="Phobius"/>
    </source>
</evidence>
<dbReference type="PATRIC" id="fig|54915.3.peg.3249"/>
<dbReference type="STRING" id="54915.ADS79_20650"/>
<dbReference type="RefSeq" id="WP_049740257.1">
    <property type="nucleotide sequence ID" value="NZ_BJON01000002.1"/>
</dbReference>
<dbReference type="InterPro" id="IPR024563">
    <property type="entry name" value="YqhR"/>
</dbReference>
<accession>A0A0K9YR73</accession>
<evidence type="ECO:0000313" key="3">
    <source>
        <dbReference type="EMBL" id="KNB71223.1"/>
    </source>
</evidence>
<evidence type="ECO:0000313" key="4">
    <source>
        <dbReference type="Proteomes" id="UP000036834"/>
    </source>
</evidence>
<feature type="transmembrane region" description="Helical" evidence="2">
    <location>
        <begin position="139"/>
        <end position="155"/>
    </location>
</feature>
<dbReference type="AlphaFoldDB" id="A0A0K9YR73"/>
<feature type="transmembrane region" description="Helical" evidence="2">
    <location>
        <begin position="76"/>
        <end position="99"/>
    </location>
</feature>
<dbReference type="OrthoDB" id="2691442at2"/>